<feature type="active site" evidence="1">
    <location>
        <position position="664"/>
    </location>
</feature>
<dbReference type="PANTHER" id="PTHR42877">
    <property type="entry name" value="L-ORNITHINE N(5)-MONOOXYGENASE-RELATED"/>
    <property type="match status" value="1"/>
</dbReference>
<dbReference type="PANTHER" id="PTHR42877:SF4">
    <property type="entry name" value="FAD_NAD(P)-BINDING DOMAIN-CONTAINING PROTEIN-RELATED"/>
    <property type="match status" value="1"/>
</dbReference>
<evidence type="ECO:0000313" key="5">
    <source>
        <dbReference type="Proteomes" id="UP000005808"/>
    </source>
</evidence>
<keyword evidence="4" id="KW-0378">Hydrolase</keyword>
<gene>
    <name evidence="4" type="ORF">OR16_01580</name>
</gene>
<dbReference type="AlphaFoldDB" id="H1RYI6"/>
<evidence type="ECO:0000313" key="4">
    <source>
        <dbReference type="EMBL" id="EHP44677.1"/>
    </source>
</evidence>
<protein>
    <submittedName>
        <fullName evidence="4">Alpha/beta hydrolase domain-containing protein</fullName>
    </submittedName>
</protein>
<dbReference type="InterPro" id="IPR029058">
    <property type="entry name" value="AB_hydrolase_fold"/>
</dbReference>
<comment type="caution">
    <text evidence="4">The sequence shown here is derived from an EMBL/GenBank/DDBJ whole genome shotgun (WGS) entry which is preliminary data.</text>
</comment>
<proteinExistence type="predicted"/>
<evidence type="ECO:0000259" key="3">
    <source>
        <dbReference type="Pfam" id="PF07859"/>
    </source>
</evidence>
<reference evidence="4 5" key="1">
    <citation type="journal article" date="2012" name="J. Bacteriol.">
        <title>De Novo Genome Project of Cupriavidus basilensis OR16.</title>
        <authorList>
            <person name="Cserhati M."/>
            <person name="Kriszt B."/>
            <person name="Szoboszlay S."/>
            <person name="Toth A."/>
            <person name="Szabo I."/>
            <person name="Tancsics A."/>
            <person name="Nagy I."/>
            <person name="Horvath B."/>
            <person name="Nagy I."/>
            <person name="Kukolya J."/>
        </authorList>
    </citation>
    <scope>NUCLEOTIDE SEQUENCE [LARGE SCALE GENOMIC DNA]</scope>
    <source>
        <strain evidence="4 5">OR16</strain>
    </source>
</reference>
<dbReference type="SUPFAM" id="SSF53474">
    <property type="entry name" value="alpha/beta-Hydrolases"/>
    <property type="match status" value="1"/>
</dbReference>
<dbReference type="EMBL" id="AHJE01000003">
    <property type="protein sequence ID" value="EHP44677.1"/>
    <property type="molecule type" value="Genomic_DNA"/>
</dbReference>
<evidence type="ECO:0000256" key="1">
    <source>
        <dbReference type="PROSITE-ProRule" id="PRU10038"/>
    </source>
</evidence>
<dbReference type="SUPFAM" id="SSF51905">
    <property type="entry name" value="FAD/NAD(P)-binding domain"/>
    <property type="match status" value="1"/>
</dbReference>
<dbReference type="PROSITE" id="PS01174">
    <property type="entry name" value="LIPASE_GDXG_SER"/>
    <property type="match status" value="1"/>
</dbReference>
<dbReference type="InterPro" id="IPR051209">
    <property type="entry name" value="FAD-bind_Monooxygenase_sf"/>
</dbReference>
<dbReference type="Pfam" id="PF13738">
    <property type="entry name" value="Pyr_redox_3"/>
    <property type="match status" value="1"/>
</dbReference>
<dbReference type="InterPro" id="IPR036188">
    <property type="entry name" value="FAD/NAD-bd_sf"/>
</dbReference>
<dbReference type="Proteomes" id="UP000005808">
    <property type="component" value="Unassembled WGS sequence"/>
</dbReference>
<dbReference type="Gene3D" id="3.40.50.1820">
    <property type="entry name" value="alpha/beta hydrolase"/>
    <property type="match status" value="1"/>
</dbReference>
<dbReference type="InterPro" id="IPR013094">
    <property type="entry name" value="AB_hydrolase_3"/>
</dbReference>
<organism evidence="4 5">
    <name type="scientific">Cupriavidus basilensis OR16</name>
    <dbReference type="NCBI Taxonomy" id="1127483"/>
    <lineage>
        <taxon>Bacteria</taxon>
        <taxon>Pseudomonadati</taxon>
        <taxon>Pseudomonadota</taxon>
        <taxon>Betaproteobacteria</taxon>
        <taxon>Burkholderiales</taxon>
        <taxon>Burkholderiaceae</taxon>
        <taxon>Cupriavidus</taxon>
    </lineage>
</organism>
<name>H1RYI6_9BURK</name>
<feature type="domain" description="Alpha/beta hydrolase fold-3" evidence="3">
    <location>
        <begin position="590"/>
        <end position="791"/>
    </location>
</feature>
<dbReference type="RefSeq" id="WP_006156193.1">
    <property type="nucleotide sequence ID" value="NZ_AHJE01000003.1"/>
</dbReference>
<accession>H1RYI6</accession>
<evidence type="ECO:0000256" key="2">
    <source>
        <dbReference type="SAM" id="MobiDB-lite"/>
    </source>
</evidence>
<dbReference type="InterPro" id="IPR033140">
    <property type="entry name" value="Lipase_GDXG_put_SER_AS"/>
</dbReference>
<sequence>MATSQKQGLDSAKSETASATTTMIAIIGSGFGGLGMAIQLKLAGFDAFTILEKADGVGGTWRDNHYPGAACDVQSHLYSYSFAPKADWSRKFGRQPEILSYMQGCVKQYGLAPHLQFGTEVTSASFDKDAGHWVITSSDGAVLHARVLVTACGQLNRPAVPAVPGIDAFQGKVFHSARWDHGYDLAGKSVAVIGTGASAIQFVPQIVPKVKALKLFQRSAAWVVPKPDRPFTALEQWLFRHVPVADRLYRAMIYWKNESRALGFTRFGWLLELVALQARRAAKRHVRNPEKRRKLIPEYKIGCKRVLISNDWYQAVDQDHVDLVTQGIDRVEAGAILTRDGQRHPVDAIIYGTGFQATDFLAPMRVTGLDGIDLNQAWRDGAEAYKGISVSGFPNLFMLYGPNTNLAHSSIVFMLESQVRYVMQCIGSLQAPGLHFMNVKATRQKTFSDRVQSRQGAKTAQEQRLGSRLHLLVQDQHRQEHHQLARLHVHLSQDGQQAGPEGLRAAPRARSSGSLSAGPIMMKTLLSWIVRGCVKPVLSPGFSAQAQRRWGTFVGLFLLGARGTTPDPARDRGRAGRAGFPGTQRPARTVLYLHGGGYVMGGEGSHGKLAAHLAKAAVAQVWLPAYRLAPEHAAPAALHDALAAYAALLEQGHDPSQISLAGDSAGGGLALATAVAIRDSGLPLPASLVLLSPWVDLSLAGTSLQTHSLRDCLVHPQWLQACATAYCGTRLAADPGCSPLFADLHGLPPMLIQVGSEEVLLSDAERLAGAATAAGVAVQFQQFDGLWHVFQLHAGVLRESDTAVAQIGHFIGQTTGNRAAVAQQGTRHEQRRQHA</sequence>
<dbReference type="GO" id="GO:0016787">
    <property type="term" value="F:hydrolase activity"/>
    <property type="evidence" value="ECO:0007669"/>
    <property type="project" value="UniProtKB-KW"/>
</dbReference>
<dbReference type="PATRIC" id="fig|1127483.3.peg.326"/>
<dbReference type="Pfam" id="PF07859">
    <property type="entry name" value="Abhydrolase_3"/>
    <property type="match status" value="1"/>
</dbReference>
<feature type="region of interest" description="Disordered" evidence="2">
    <location>
        <begin position="492"/>
        <end position="514"/>
    </location>
</feature>
<dbReference type="Gene3D" id="3.50.50.60">
    <property type="entry name" value="FAD/NAD(P)-binding domain"/>
    <property type="match status" value="2"/>
</dbReference>